<evidence type="ECO:0000313" key="1">
    <source>
        <dbReference type="EMBL" id="MFC4007891.1"/>
    </source>
</evidence>
<organism evidence="1 2">
    <name type="scientific">Nonomuraea purpurea</name>
    <dbReference type="NCBI Taxonomy" id="1849276"/>
    <lineage>
        <taxon>Bacteria</taxon>
        <taxon>Bacillati</taxon>
        <taxon>Actinomycetota</taxon>
        <taxon>Actinomycetes</taxon>
        <taxon>Streptosporangiales</taxon>
        <taxon>Streptosporangiaceae</taxon>
        <taxon>Nonomuraea</taxon>
    </lineage>
</organism>
<protein>
    <submittedName>
        <fullName evidence="1">Uncharacterized protein</fullName>
    </submittedName>
</protein>
<gene>
    <name evidence="1" type="ORF">ACFOY2_11695</name>
</gene>
<dbReference type="Proteomes" id="UP001595851">
    <property type="component" value="Unassembled WGS sequence"/>
</dbReference>
<accession>A0ABV8G1N5</accession>
<keyword evidence="2" id="KW-1185">Reference proteome</keyword>
<dbReference type="EMBL" id="JBHSBI010000005">
    <property type="protein sequence ID" value="MFC4007891.1"/>
    <property type="molecule type" value="Genomic_DNA"/>
</dbReference>
<name>A0ABV8G1N5_9ACTN</name>
<evidence type="ECO:0000313" key="2">
    <source>
        <dbReference type="Proteomes" id="UP001595851"/>
    </source>
</evidence>
<proteinExistence type="predicted"/>
<dbReference type="RefSeq" id="WP_379527991.1">
    <property type="nucleotide sequence ID" value="NZ_JBHSBI010000005.1"/>
</dbReference>
<comment type="caution">
    <text evidence="1">The sequence shown here is derived from an EMBL/GenBank/DDBJ whole genome shotgun (WGS) entry which is preliminary data.</text>
</comment>
<reference evidence="2" key="1">
    <citation type="journal article" date="2019" name="Int. J. Syst. Evol. Microbiol.">
        <title>The Global Catalogue of Microorganisms (GCM) 10K type strain sequencing project: providing services to taxonomists for standard genome sequencing and annotation.</title>
        <authorList>
            <consortium name="The Broad Institute Genomics Platform"/>
            <consortium name="The Broad Institute Genome Sequencing Center for Infectious Disease"/>
            <person name="Wu L."/>
            <person name="Ma J."/>
        </authorList>
    </citation>
    <scope>NUCLEOTIDE SEQUENCE [LARGE SCALE GENOMIC DNA]</scope>
    <source>
        <strain evidence="2">TBRC 1276</strain>
    </source>
</reference>
<sequence>MAGSIGQDTPDTAMALRREIAAQAMLMVMAGARTGINPQDFEASARIGQGVTAQLLPALDRVAGTEPDIPLGHPAVARFTGSRRPLGVIRNRLATDIRFRIAWDGAAHES</sequence>